<evidence type="ECO:0000313" key="1">
    <source>
        <dbReference type="EMBL" id="PVU91913.1"/>
    </source>
</evidence>
<dbReference type="Proteomes" id="UP000245383">
    <property type="component" value="Unassembled WGS sequence"/>
</dbReference>
<accession>A0A2T9YHW1</accession>
<comment type="caution">
    <text evidence="1">The sequence shown here is derived from an EMBL/GenBank/DDBJ whole genome shotgun (WGS) entry which is preliminary data.</text>
</comment>
<evidence type="ECO:0000313" key="2">
    <source>
        <dbReference type="Proteomes" id="UP000245383"/>
    </source>
</evidence>
<organism evidence="1 2">
    <name type="scientific">Smittium simulii</name>
    <dbReference type="NCBI Taxonomy" id="133385"/>
    <lineage>
        <taxon>Eukaryota</taxon>
        <taxon>Fungi</taxon>
        <taxon>Fungi incertae sedis</taxon>
        <taxon>Zoopagomycota</taxon>
        <taxon>Kickxellomycotina</taxon>
        <taxon>Harpellomycetes</taxon>
        <taxon>Harpellales</taxon>
        <taxon>Legeriomycetaceae</taxon>
        <taxon>Smittium</taxon>
    </lineage>
</organism>
<sequence length="107" mass="12308">MDQNNFASLISNLSKQARLLRMENAEIKKAVQLIQQGQHYQLIPKDHEEAKLPNVLAKAPVTNLIYYTELLEKEVLKDSDTINSTLMSDNQFEINDFKDTFKQNLGL</sequence>
<gene>
    <name evidence="1" type="ORF">BB561_004150</name>
</gene>
<name>A0A2T9YHW1_9FUNG</name>
<keyword evidence="2" id="KW-1185">Reference proteome</keyword>
<reference evidence="1 2" key="1">
    <citation type="journal article" date="2018" name="MBio">
        <title>Comparative Genomics Reveals the Core Gene Toolbox for the Fungus-Insect Symbiosis.</title>
        <authorList>
            <person name="Wang Y."/>
            <person name="Stata M."/>
            <person name="Wang W."/>
            <person name="Stajich J.E."/>
            <person name="White M.M."/>
            <person name="Moncalvo J.M."/>
        </authorList>
    </citation>
    <scope>NUCLEOTIDE SEQUENCE [LARGE SCALE GENOMIC DNA]</scope>
    <source>
        <strain evidence="1 2">SWE-8-4</strain>
    </source>
</reference>
<dbReference type="AlphaFoldDB" id="A0A2T9YHW1"/>
<dbReference type="EMBL" id="MBFR01000181">
    <property type="protein sequence ID" value="PVU91913.1"/>
    <property type="molecule type" value="Genomic_DNA"/>
</dbReference>
<protein>
    <submittedName>
        <fullName evidence="1">Uncharacterized protein</fullName>
    </submittedName>
</protein>
<proteinExistence type="predicted"/>